<evidence type="ECO:0000256" key="2">
    <source>
        <dbReference type="ARBA" id="ARBA00022692"/>
    </source>
</evidence>
<evidence type="ECO:0000256" key="4">
    <source>
        <dbReference type="ARBA" id="ARBA00023136"/>
    </source>
</evidence>
<feature type="domain" description="Peptidase S54 rhomboid" evidence="6">
    <location>
        <begin position="67"/>
        <end position="220"/>
    </location>
</feature>
<evidence type="ECO:0000256" key="3">
    <source>
        <dbReference type="ARBA" id="ARBA00022989"/>
    </source>
</evidence>
<dbReference type="SUPFAM" id="SSF144091">
    <property type="entry name" value="Rhomboid-like"/>
    <property type="match status" value="1"/>
</dbReference>
<evidence type="ECO:0000259" key="6">
    <source>
        <dbReference type="Pfam" id="PF01694"/>
    </source>
</evidence>
<feature type="transmembrane region" description="Helical" evidence="5">
    <location>
        <begin position="77"/>
        <end position="96"/>
    </location>
</feature>
<keyword evidence="8" id="KW-1185">Reference proteome</keyword>
<evidence type="ECO:0000256" key="1">
    <source>
        <dbReference type="ARBA" id="ARBA00004141"/>
    </source>
</evidence>
<feature type="transmembrane region" description="Helical" evidence="5">
    <location>
        <begin position="12"/>
        <end position="32"/>
    </location>
</feature>
<dbReference type="RefSeq" id="WP_188252689.1">
    <property type="nucleotide sequence ID" value="NZ_JABVCF010000001.1"/>
</dbReference>
<keyword evidence="7" id="KW-0378">Hydrolase</keyword>
<dbReference type="InterPro" id="IPR022764">
    <property type="entry name" value="Peptidase_S54_rhomboid_dom"/>
</dbReference>
<feature type="transmembrane region" description="Helical" evidence="5">
    <location>
        <begin position="204"/>
        <end position="226"/>
    </location>
</feature>
<comment type="subcellular location">
    <subcellularLocation>
        <location evidence="1">Membrane</location>
        <topology evidence="1">Multi-pass membrane protein</topology>
    </subcellularLocation>
</comment>
<gene>
    <name evidence="7" type="ORF">KEU06_00590</name>
</gene>
<feature type="transmembrane region" description="Helical" evidence="5">
    <location>
        <begin position="108"/>
        <end position="128"/>
    </location>
</feature>
<keyword evidence="7" id="KW-0645">Protease</keyword>
<feature type="transmembrane region" description="Helical" evidence="5">
    <location>
        <begin position="157"/>
        <end position="184"/>
    </location>
</feature>
<dbReference type="PANTHER" id="PTHR43731:SF26">
    <property type="entry name" value="RHOMBOID-LIKE PROTEIN 10, CHLOROPLASTIC"/>
    <property type="match status" value="1"/>
</dbReference>
<evidence type="ECO:0000313" key="7">
    <source>
        <dbReference type="EMBL" id="MBS3647122.1"/>
    </source>
</evidence>
<dbReference type="InterPro" id="IPR035952">
    <property type="entry name" value="Rhomboid-like_sf"/>
</dbReference>
<comment type="caution">
    <text evidence="7">The sequence shown here is derived from an EMBL/GenBank/DDBJ whole genome shotgun (WGS) entry which is preliminary data.</text>
</comment>
<reference evidence="7" key="1">
    <citation type="submission" date="2021-04" db="EMBL/GenBank/DDBJ databases">
        <title>Pseudaminobacter soli sp. nov., isolated from paddy soil contaminated by heavy metals.</title>
        <authorList>
            <person name="Zhang K."/>
        </authorList>
    </citation>
    <scope>NUCLEOTIDE SEQUENCE</scope>
    <source>
        <strain evidence="7">19-2017</strain>
    </source>
</reference>
<keyword evidence="4 5" id="KW-0472">Membrane</keyword>
<evidence type="ECO:0000256" key="5">
    <source>
        <dbReference type="SAM" id="Phobius"/>
    </source>
</evidence>
<name>A0A942DVK4_9HYPH</name>
<protein>
    <submittedName>
        <fullName evidence="7">Rhomboid family intramembrane serine protease</fullName>
    </submittedName>
</protein>
<dbReference type="GO" id="GO:0006508">
    <property type="term" value="P:proteolysis"/>
    <property type="evidence" value="ECO:0007669"/>
    <property type="project" value="UniProtKB-KW"/>
</dbReference>
<organism evidence="7 8">
    <name type="scientific">Pseudaminobacter soli</name>
    <name type="common">ex Zhang et al. 2022</name>
    <dbReference type="NCBI Taxonomy" id="2831468"/>
    <lineage>
        <taxon>Bacteria</taxon>
        <taxon>Pseudomonadati</taxon>
        <taxon>Pseudomonadota</taxon>
        <taxon>Alphaproteobacteria</taxon>
        <taxon>Hyphomicrobiales</taxon>
        <taxon>Phyllobacteriaceae</taxon>
        <taxon>Pseudaminobacter</taxon>
    </lineage>
</organism>
<feature type="transmembrane region" description="Helical" evidence="5">
    <location>
        <begin position="134"/>
        <end position="150"/>
    </location>
</feature>
<dbReference type="EMBL" id="JAGWCR010000001">
    <property type="protein sequence ID" value="MBS3647122.1"/>
    <property type="molecule type" value="Genomic_DNA"/>
</dbReference>
<dbReference type="Gene3D" id="1.20.1540.10">
    <property type="entry name" value="Rhomboid-like"/>
    <property type="match status" value="1"/>
</dbReference>
<dbReference type="GO" id="GO:0016020">
    <property type="term" value="C:membrane"/>
    <property type="evidence" value="ECO:0007669"/>
    <property type="project" value="UniProtKB-SubCell"/>
</dbReference>
<evidence type="ECO:0000313" key="8">
    <source>
        <dbReference type="Proteomes" id="UP000680348"/>
    </source>
</evidence>
<dbReference type="GO" id="GO:0004252">
    <property type="term" value="F:serine-type endopeptidase activity"/>
    <property type="evidence" value="ECO:0007669"/>
    <property type="project" value="InterPro"/>
</dbReference>
<dbReference type="AlphaFoldDB" id="A0A942DVK4"/>
<sequence length="245" mass="26630">MIPIYDTAPRARYPVMVLGLIVVNAIIFLSTIDLPEADLNWVLGHFALIPARYSDPEAAIAAGLDPHDYWPLLTSTFLHGGWLHILLNMWTLWIFGPAMEARCGRPGFLVLYLAGGVAASTTHLLANWTSAEPTLGASGAIAAVIAAYAVTYPTAKVILLVPILFLPLLIPLPALFFAGFWFLLQVLQGTEALFGQPMGGGVAWWAHIGGFVFGIIFAKLASSMGLGREIEVRRWSGRVPRIPRQ</sequence>
<keyword evidence="3 5" id="KW-1133">Transmembrane helix</keyword>
<proteinExistence type="predicted"/>
<dbReference type="InterPro" id="IPR050925">
    <property type="entry name" value="Rhomboid_protease_S54"/>
</dbReference>
<dbReference type="Pfam" id="PF01694">
    <property type="entry name" value="Rhomboid"/>
    <property type="match status" value="1"/>
</dbReference>
<accession>A0A942DVK4</accession>
<dbReference type="Proteomes" id="UP000680348">
    <property type="component" value="Unassembled WGS sequence"/>
</dbReference>
<dbReference type="FunFam" id="1.20.1540.10:FF:000027">
    <property type="entry name" value="Rhomboid family intramembrane serine protease"/>
    <property type="match status" value="1"/>
</dbReference>
<keyword evidence="2 5" id="KW-0812">Transmembrane</keyword>
<dbReference type="PANTHER" id="PTHR43731">
    <property type="entry name" value="RHOMBOID PROTEASE"/>
    <property type="match status" value="1"/>
</dbReference>